<proteinExistence type="predicted"/>
<keyword evidence="2" id="KW-0812">Transmembrane</keyword>
<evidence type="ECO:0000313" key="3">
    <source>
        <dbReference type="EMBL" id="GAV89942.1"/>
    </source>
</evidence>
<gene>
    <name evidence="3" type="ORF">CFOL_v3_33353</name>
</gene>
<evidence type="ECO:0000256" key="1">
    <source>
        <dbReference type="PIRSR" id="PIRSR602401-1"/>
    </source>
</evidence>
<evidence type="ECO:0000256" key="2">
    <source>
        <dbReference type="SAM" id="Phobius"/>
    </source>
</evidence>
<dbReference type="InParanoid" id="A0A1Q3DBV1"/>
<dbReference type="STRING" id="3775.A0A1Q3DBV1"/>
<dbReference type="PANTHER" id="PTHR47951">
    <property type="entry name" value="OS08G0547900 PROTEIN"/>
    <property type="match status" value="1"/>
</dbReference>
<dbReference type="GO" id="GO:0005506">
    <property type="term" value="F:iron ion binding"/>
    <property type="evidence" value="ECO:0007669"/>
    <property type="project" value="InterPro"/>
</dbReference>
<accession>A0A1Q3DBV1</accession>
<name>A0A1Q3DBV1_CEPFO</name>
<reference evidence="4" key="1">
    <citation type="submission" date="2016-04" db="EMBL/GenBank/DDBJ databases">
        <title>Cephalotus genome sequencing.</title>
        <authorList>
            <person name="Fukushima K."/>
            <person name="Hasebe M."/>
            <person name="Fang X."/>
        </authorList>
    </citation>
    <scope>NUCLEOTIDE SEQUENCE [LARGE SCALE GENOMIC DNA]</scope>
    <source>
        <strain evidence="4">cv. St1</strain>
    </source>
</reference>
<feature type="binding site" description="axial binding residue" evidence="1">
    <location>
        <position position="455"/>
    </location>
    <ligand>
        <name>heme</name>
        <dbReference type="ChEBI" id="CHEBI:30413"/>
    </ligand>
    <ligandPart>
        <name>Fe</name>
        <dbReference type="ChEBI" id="CHEBI:18248"/>
    </ligandPart>
</feature>
<evidence type="ECO:0000313" key="4">
    <source>
        <dbReference type="Proteomes" id="UP000187406"/>
    </source>
</evidence>
<dbReference type="InterPro" id="IPR001128">
    <property type="entry name" value="Cyt_P450"/>
</dbReference>
<dbReference type="GO" id="GO:0016705">
    <property type="term" value="F:oxidoreductase activity, acting on paired donors, with incorporation or reduction of molecular oxygen"/>
    <property type="evidence" value="ECO:0007669"/>
    <property type="project" value="InterPro"/>
</dbReference>
<protein>
    <submittedName>
        <fullName evidence="3">p450 domain-containing protein</fullName>
    </submittedName>
</protein>
<dbReference type="GO" id="GO:0020037">
    <property type="term" value="F:heme binding"/>
    <property type="evidence" value="ECO:0007669"/>
    <property type="project" value="InterPro"/>
</dbReference>
<dbReference type="Proteomes" id="UP000187406">
    <property type="component" value="Unassembled WGS sequence"/>
</dbReference>
<dbReference type="Pfam" id="PF00067">
    <property type="entry name" value="p450"/>
    <property type="match status" value="1"/>
</dbReference>
<keyword evidence="2" id="KW-0472">Membrane</keyword>
<keyword evidence="1" id="KW-0408">Iron</keyword>
<comment type="cofactor">
    <cofactor evidence="1">
        <name>heme</name>
        <dbReference type="ChEBI" id="CHEBI:30413"/>
    </cofactor>
</comment>
<dbReference type="AlphaFoldDB" id="A0A1Q3DBV1"/>
<organism evidence="3 4">
    <name type="scientific">Cephalotus follicularis</name>
    <name type="common">Albany pitcher plant</name>
    <dbReference type="NCBI Taxonomy" id="3775"/>
    <lineage>
        <taxon>Eukaryota</taxon>
        <taxon>Viridiplantae</taxon>
        <taxon>Streptophyta</taxon>
        <taxon>Embryophyta</taxon>
        <taxon>Tracheophyta</taxon>
        <taxon>Spermatophyta</taxon>
        <taxon>Magnoliopsida</taxon>
        <taxon>eudicotyledons</taxon>
        <taxon>Gunneridae</taxon>
        <taxon>Pentapetalae</taxon>
        <taxon>rosids</taxon>
        <taxon>fabids</taxon>
        <taxon>Oxalidales</taxon>
        <taxon>Cephalotaceae</taxon>
        <taxon>Cephalotus</taxon>
    </lineage>
</organism>
<feature type="transmembrane region" description="Helical" evidence="2">
    <location>
        <begin position="14"/>
        <end position="34"/>
    </location>
</feature>
<comment type="caution">
    <text evidence="3">The sequence shown here is derived from an EMBL/GenBank/DDBJ whole genome shotgun (WGS) entry which is preliminary data.</text>
</comment>
<dbReference type="Gene3D" id="1.10.630.10">
    <property type="entry name" value="Cytochrome P450"/>
    <property type="match status" value="1"/>
</dbReference>
<dbReference type="GO" id="GO:0004497">
    <property type="term" value="F:monooxygenase activity"/>
    <property type="evidence" value="ECO:0007669"/>
    <property type="project" value="InterPro"/>
</dbReference>
<dbReference type="OrthoDB" id="2789670at2759"/>
<keyword evidence="2" id="KW-1133">Transmembrane helix</keyword>
<dbReference type="EMBL" id="BDDD01005849">
    <property type="protein sequence ID" value="GAV89942.1"/>
    <property type="molecule type" value="Genomic_DNA"/>
</dbReference>
<dbReference type="InterPro" id="IPR002401">
    <property type="entry name" value="Cyt_P450_E_grp-I"/>
</dbReference>
<keyword evidence="1" id="KW-0479">Metal-binding</keyword>
<dbReference type="InterPro" id="IPR036396">
    <property type="entry name" value="Cyt_P450_sf"/>
</dbReference>
<dbReference type="PANTHER" id="PTHR47951:SF7">
    <property type="entry name" value="FLAVONOID 3',5'-HYDROXYLASE-LIKE ISOFORM X1"/>
    <property type="match status" value="1"/>
</dbReference>
<keyword evidence="4" id="KW-1185">Reference proteome</keyword>
<sequence>MWSWWSDASNKNEISMVLLAISVIVFALTWFVCISRNLGKVKVPLPPGPRGLPLVGYLPFLGNNLHHEFTKLVQIYGPIYKLWLGSKLCVVISSSTLMKEVVRDQDKIFCHRDPPIAALITTYGGLDIASSTYGPYWKKMRKIFVREMLSNASLDACYALRREEVKKTIRQVYKKSIGMAIDIGELAYSTVNNAVMSLILGGTNQGETNAGTEFRKVVAKQMENVAKPNVSDIFPVLAWFDIQGIGRQAKEISRSADKFLNSAIEAAVAAKGVEGNEQQKGFLQFLLELREHGDSDSKITTTQIKALLLDIVVGGTDTIATTVEWVMAKLMQHPKVMEKVHEELTEVVGLSNFVEEFHLPKLHNLYAAVMETLRLHPVLSLLVPRCSGISCSVGGYTIPKGTIVYLNVQALHKDPDLWGNPLEFQPERFLNDPNLFDYLGNNLQYLPFGAGRRICSGLPLAEKMLMHVVASLLHCFKWELPPGEVLDCSDKFGIVIKKKNPLVAIPTPRLSMLELYE</sequence>
<dbReference type="SUPFAM" id="SSF48264">
    <property type="entry name" value="Cytochrome P450"/>
    <property type="match status" value="1"/>
</dbReference>
<keyword evidence="1" id="KW-0349">Heme</keyword>
<dbReference type="PRINTS" id="PR00385">
    <property type="entry name" value="P450"/>
</dbReference>
<dbReference type="PRINTS" id="PR00463">
    <property type="entry name" value="EP450I"/>
</dbReference>